<feature type="region of interest" description="Disordered" evidence="1">
    <location>
        <begin position="199"/>
        <end position="258"/>
    </location>
</feature>
<sequence>ERPHRPTSRAARARRAGVRPRAEAVVADDRRAGARGVLVHRRLRAVARRPHPRARRRRVRGVHRAGADRDGDGAGGVLQQLLVGLPGALGSLHQRRAVGADAPLGGQPRAGVRRHRARAGDRGVAARARPRRDRRAGAPPVRARARAGDPARAVRVAGRGRRRVRRDVGPARLRQQHRDPAAELPRRRLLLRRRAALAVAGDQPRQPDLLSHQRRALRISRDKRRAGGYSSRGDGGTGARLRRVERDDVPLRPSAEGV</sequence>
<feature type="compositionally biased region" description="Basic residues" evidence="1">
    <location>
        <begin position="48"/>
        <end position="63"/>
    </location>
</feature>
<evidence type="ECO:0000313" key="2">
    <source>
        <dbReference type="EMBL" id="CAA9528404.1"/>
    </source>
</evidence>
<feature type="non-terminal residue" evidence="2">
    <location>
        <position position="1"/>
    </location>
</feature>
<feature type="compositionally biased region" description="Basic and acidic residues" evidence="1">
    <location>
        <begin position="176"/>
        <end position="186"/>
    </location>
</feature>
<organism evidence="2">
    <name type="scientific">uncultured Solirubrobacteraceae bacterium</name>
    <dbReference type="NCBI Taxonomy" id="1162706"/>
    <lineage>
        <taxon>Bacteria</taxon>
        <taxon>Bacillati</taxon>
        <taxon>Actinomycetota</taxon>
        <taxon>Thermoleophilia</taxon>
        <taxon>Solirubrobacterales</taxon>
        <taxon>Solirubrobacteraceae</taxon>
        <taxon>environmental samples</taxon>
    </lineage>
</organism>
<dbReference type="AlphaFoldDB" id="A0A6J4TNZ6"/>
<evidence type="ECO:0000256" key="1">
    <source>
        <dbReference type="SAM" id="MobiDB-lite"/>
    </source>
</evidence>
<feature type="region of interest" description="Disordered" evidence="1">
    <location>
        <begin position="1"/>
        <end position="24"/>
    </location>
</feature>
<feature type="compositionally biased region" description="Basic residues" evidence="1">
    <location>
        <begin position="212"/>
        <end position="226"/>
    </location>
</feature>
<feature type="compositionally biased region" description="Low complexity" evidence="1">
    <location>
        <begin position="137"/>
        <end position="157"/>
    </location>
</feature>
<gene>
    <name evidence="2" type="ORF">AVDCRST_MAG67-4261</name>
</gene>
<accession>A0A6J4TNZ6</accession>
<feature type="region of interest" description="Disordered" evidence="1">
    <location>
        <begin position="101"/>
        <end position="186"/>
    </location>
</feature>
<protein>
    <submittedName>
        <fullName evidence="2">Permease</fullName>
    </submittedName>
</protein>
<reference evidence="2" key="1">
    <citation type="submission" date="2020-02" db="EMBL/GenBank/DDBJ databases">
        <authorList>
            <person name="Meier V. D."/>
        </authorList>
    </citation>
    <scope>NUCLEOTIDE SEQUENCE</scope>
    <source>
        <strain evidence="2">AVDCRST_MAG67</strain>
    </source>
</reference>
<feature type="compositionally biased region" description="Basic residues" evidence="1">
    <location>
        <begin position="1"/>
        <end position="18"/>
    </location>
</feature>
<name>A0A6J4TNZ6_9ACTN</name>
<proteinExistence type="predicted"/>
<feature type="non-terminal residue" evidence="2">
    <location>
        <position position="258"/>
    </location>
</feature>
<dbReference type="EMBL" id="CADCVQ010000160">
    <property type="protein sequence ID" value="CAA9528404.1"/>
    <property type="molecule type" value="Genomic_DNA"/>
</dbReference>
<feature type="region of interest" description="Disordered" evidence="1">
    <location>
        <begin position="48"/>
        <end position="71"/>
    </location>
</feature>